<sequence length="329" mass="37558">MSDVHLSIATTDYDHFRDFRTGAVRAQGIDHTWSTLSHHEIFARFTANREWDVAELSFAKFSTQITRDEPDIVGLPVVCSRLFRFGSFYVNRNSGIRSVEDLRGKKVGSPEWAHSAAVYMRGWLHNDMGVKLDEIEWYQAGANAPGRVEKVELNLPPGVRLTRVADRSLSDLLAAGDLDCAIIARPPTCFLEGHPDVVRLFPDYRDKEQDYFRDAGIWPIMHLIAMRRRIIEEHPWVARNLYNAFLESKQRSVERLLDPAVSRYPLPWLATYGREMRDLFGGDPFPFGIEPNRATWEQLLTYAAQQGIAHRLATADEIFPAGIMTEVVV</sequence>
<organism evidence="1 2">
    <name type="scientific">Amycolatopsis carbonis</name>
    <dbReference type="NCBI Taxonomy" id="715471"/>
    <lineage>
        <taxon>Bacteria</taxon>
        <taxon>Bacillati</taxon>
        <taxon>Actinomycetota</taxon>
        <taxon>Actinomycetes</taxon>
        <taxon>Pseudonocardiales</taxon>
        <taxon>Pseudonocardiaceae</taxon>
        <taxon>Amycolatopsis</taxon>
    </lineage>
</organism>
<dbReference type="KEGG" id="acab:QRX50_37705"/>
<accession>A0A9Y2MVU4</accession>
<evidence type="ECO:0000313" key="2">
    <source>
        <dbReference type="Proteomes" id="UP001236014"/>
    </source>
</evidence>
<evidence type="ECO:0008006" key="3">
    <source>
        <dbReference type="Google" id="ProtNLM"/>
    </source>
</evidence>
<keyword evidence="2" id="KW-1185">Reference proteome</keyword>
<evidence type="ECO:0000313" key="1">
    <source>
        <dbReference type="EMBL" id="WIX77097.1"/>
    </source>
</evidence>
<gene>
    <name evidence="1" type="ORF">QRX50_37705</name>
</gene>
<reference evidence="1 2" key="1">
    <citation type="submission" date="2023-06" db="EMBL/GenBank/DDBJ databases">
        <authorList>
            <person name="Oyuntsetseg B."/>
            <person name="Kim S.B."/>
        </authorList>
    </citation>
    <scope>NUCLEOTIDE SEQUENCE [LARGE SCALE GENOMIC DNA]</scope>
    <source>
        <strain evidence="1 2">2-15</strain>
    </source>
</reference>
<dbReference type="Gene3D" id="3.40.190.10">
    <property type="entry name" value="Periplasmic binding protein-like II"/>
    <property type="match status" value="1"/>
</dbReference>
<dbReference type="AlphaFoldDB" id="A0A9Y2MVU4"/>
<dbReference type="RefSeq" id="WP_285967839.1">
    <property type="nucleotide sequence ID" value="NZ_CP127294.1"/>
</dbReference>
<proteinExistence type="predicted"/>
<dbReference type="EMBL" id="CP127294">
    <property type="protein sequence ID" value="WIX77097.1"/>
    <property type="molecule type" value="Genomic_DNA"/>
</dbReference>
<dbReference type="Proteomes" id="UP001236014">
    <property type="component" value="Chromosome"/>
</dbReference>
<dbReference type="SUPFAM" id="SSF53850">
    <property type="entry name" value="Periplasmic binding protein-like II"/>
    <property type="match status" value="1"/>
</dbReference>
<name>A0A9Y2MVU4_9PSEU</name>
<protein>
    <recommendedName>
        <fullName evidence="3">4,5-dihydroxyphthalate decarboxylase</fullName>
    </recommendedName>
</protein>